<evidence type="ECO:0000313" key="1">
    <source>
        <dbReference type="EMBL" id="EDO16667.1"/>
    </source>
</evidence>
<dbReference type="InParanoid" id="A7TM25"/>
<organism evidence="2">
    <name type="scientific">Vanderwaltozyma polyspora (strain ATCC 22028 / DSM 70294 / BCRC 21397 / CBS 2163 / NBRC 10782 / NRRL Y-8283 / UCD 57-17)</name>
    <name type="common">Kluyveromyces polysporus</name>
    <dbReference type="NCBI Taxonomy" id="436907"/>
    <lineage>
        <taxon>Eukaryota</taxon>
        <taxon>Fungi</taxon>
        <taxon>Dikarya</taxon>
        <taxon>Ascomycota</taxon>
        <taxon>Saccharomycotina</taxon>
        <taxon>Saccharomycetes</taxon>
        <taxon>Saccharomycetales</taxon>
        <taxon>Saccharomycetaceae</taxon>
        <taxon>Vanderwaltozyma</taxon>
    </lineage>
</organism>
<evidence type="ECO:0000313" key="2">
    <source>
        <dbReference type="Proteomes" id="UP000000267"/>
    </source>
</evidence>
<dbReference type="SUPFAM" id="SSF52833">
    <property type="entry name" value="Thioredoxin-like"/>
    <property type="match status" value="1"/>
</dbReference>
<dbReference type="PhylomeDB" id="A7TM25"/>
<protein>
    <recommendedName>
        <fullName evidence="3">Thioredoxin domain-containing protein</fullName>
    </recommendedName>
</protein>
<dbReference type="Gene3D" id="3.40.30.10">
    <property type="entry name" value="Glutaredoxin"/>
    <property type="match status" value="1"/>
</dbReference>
<dbReference type="RefSeq" id="XP_001644525.1">
    <property type="nucleotide sequence ID" value="XM_001644475.1"/>
</dbReference>
<dbReference type="KEGG" id="vpo:Kpol_1052p13"/>
<dbReference type="EMBL" id="DS480419">
    <property type="protein sequence ID" value="EDO16667.1"/>
    <property type="molecule type" value="Genomic_DNA"/>
</dbReference>
<dbReference type="OrthoDB" id="19690at2759"/>
<dbReference type="eggNOG" id="ENOG502S36Y">
    <property type="taxonomic scope" value="Eukaryota"/>
</dbReference>
<evidence type="ECO:0008006" key="3">
    <source>
        <dbReference type="Google" id="ProtNLM"/>
    </source>
</evidence>
<sequence>MPKLLLIRNLNISNLSIAKRSFSNWYLQANAISNLKKQNQTFLAVRDENELSSTILQSGNIPLILNFSERNNTTSNKITGALTRIILLETEKNVNAVDVEMEWDDNKHLPEKFGVTSLPCLVAVRNKFPVDYYVPKDLSKTDVDWYGLKSWIEKNAD</sequence>
<dbReference type="Proteomes" id="UP000000267">
    <property type="component" value="Unassembled WGS sequence"/>
</dbReference>
<accession>A7TM25</accession>
<dbReference type="AlphaFoldDB" id="A7TM25"/>
<keyword evidence="2" id="KW-1185">Reference proteome</keyword>
<reference evidence="1 2" key="1">
    <citation type="journal article" date="2007" name="Proc. Natl. Acad. Sci. U.S.A.">
        <title>Independent sorting-out of thousands of duplicated gene pairs in two yeast species descended from a whole-genome duplication.</title>
        <authorList>
            <person name="Scannell D.R."/>
            <person name="Frank A.C."/>
            <person name="Conant G.C."/>
            <person name="Byrne K.P."/>
            <person name="Woolfit M."/>
            <person name="Wolfe K.H."/>
        </authorList>
    </citation>
    <scope>NUCLEOTIDE SEQUENCE [LARGE SCALE GENOMIC DNA]</scope>
    <source>
        <strain evidence="2">ATCC 22028 / DSM 70294 / BCRC 21397 / CBS 2163 / NBRC 10782 / NRRL Y-8283 / UCD 57-17</strain>
    </source>
</reference>
<dbReference type="InterPro" id="IPR036249">
    <property type="entry name" value="Thioredoxin-like_sf"/>
</dbReference>
<dbReference type="OMA" id="WIERNAD"/>
<dbReference type="SMR" id="A7TM25"/>
<gene>
    <name evidence="1" type="ORF">Kpol_1052p13</name>
</gene>
<dbReference type="HOGENOM" id="CLU_101862_0_0_1"/>
<name>A7TM25_VANPO</name>
<proteinExistence type="predicted"/>
<dbReference type="GeneID" id="5544822"/>